<proteinExistence type="predicted"/>
<gene>
    <name evidence="2" type="ORF">LTR62_002688</name>
</gene>
<organism evidence="2 3">
    <name type="scientific">Meristemomyces frigidus</name>
    <dbReference type="NCBI Taxonomy" id="1508187"/>
    <lineage>
        <taxon>Eukaryota</taxon>
        <taxon>Fungi</taxon>
        <taxon>Dikarya</taxon>
        <taxon>Ascomycota</taxon>
        <taxon>Pezizomycotina</taxon>
        <taxon>Dothideomycetes</taxon>
        <taxon>Dothideomycetidae</taxon>
        <taxon>Mycosphaerellales</taxon>
        <taxon>Teratosphaeriaceae</taxon>
        <taxon>Meristemomyces</taxon>
    </lineage>
</organism>
<reference evidence="2" key="1">
    <citation type="submission" date="2023-08" db="EMBL/GenBank/DDBJ databases">
        <title>Black Yeasts Isolated from many extreme environments.</title>
        <authorList>
            <person name="Coleine C."/>
            <person name="Stajich J.E."/>
            <person name="Selbmann L."/>
        </authorList>
    </citation>
    <scope>NUCLEOTIDE SEQUENCE</scope>
    <source>
        <strain evidence="2">CCFEE 5401</strain>
    </source>
</reference>
<protein>
    <submittedName>
        <fullName evidence="2">Uncharacterized protein</fullName>
    </submittedName>
</protein>
<feature type="transmembrane region" description="Helical" evidence="1">
    <location>
        <begin position="169"/>
        <end position="190"/>
    </location>
</feature>
<keyword evidence="1" id="KW-0812">Transmembrane</keyword>
<evidence type="ECO:0000256" key="1">
    <source>
        <dbReference type="SAM" id="Phobius"/>
    </source>
</evidence>
<evidence type="ECO:0000313" key="3">
    <source>
        <dbReference type="Proteomes" id="UP001310890"/>
    </source>
</evidence>
<evidence type="ECO:0000313" key="2">
    <source>
        <dbReference type="EMBL" id="KAK5114119.1"/>
    </source>
</evidence>
<dbReference type="AlphaFoldDB" id="A0AAN7YQ12"/>
<feature type="transmembrane region" description="Helical" evidence="1">
    <location>
        <begin position="298"/>
        <end position="317"/>
    </location>
</feature>
<accession>A0AAN7YQ12</accession>
<feature type="transmembrane region" description="Helical" evidence="1">
    <location>
        <begin position="273"/>
        <end position="292"/>
    </location>
</feature>
<comment type="caution">
    <text evidence="2">The sequence shown here is derived from an EMBL/GenBank/DDBJ whole genome shotgun (WGS) entry which is preliminary data.</text>
</comment>
<sequence length="452" mass="49506">MSGGGNNITISYPGPEWQMLWPDSFGNFQLDIVGFLAVLGEGAVAANAQVSALSQLFYLPRLIPAPQALLLPTRPTRLEPVTKASVTAVASGNVIDHIHNVASTLLSKAQDMPPHMVRCVEIVRTEKFRTKSSWSDRALRGTPSSKARANTTTTVAVEPLVKAEAFGPLAWVTLGGFGLSVTLFMLSVVYGDGMSMLATLVLSLLSTLVGISNKWSLKLIKRRDGFVPAGDVVIRYPNGSFLVVKCDEAIARELFFAPEEIDYMVKSPAVHQLISLTGTLMLMFGVIALANARLELQFAWAGAYIIINAAYWIVAAVPPRTHWDFSCYLLTEHFVGEGSQEIGFTEALWKAIVFAGSIQWCRLGQPAAPQTPAWTEWLVQAQGHLQLGDPVSDFFDGAYWERRPTSEKGQPVSTVSKLQGNWESKKVWEAIELQHRTKGEAKLTVPAQQPRI</sequence>
<name>A0AAN7YQ12_9PEZI</name>
<keyword evidence="1" id="KW-0472">Membrane</keyword>
<keyword evidence="1" id="KW-1133">Transmembrane helix</keyword>
<dbReference type="Proteomes" id="UP001310890">
    <property type="component" value="Unassembled WGS sequence"/>
</dbReference>
<feature type="transmembrane region" description="Helical" evidence="1">
    <location>
        <begin position="196"/>
        <end position="213"/>
    </location>
</feature>
<dbReference type="EMBL" id="JAVRRL010000019">
    <property type="protein sequence ID" value="KAK5114119.1"/>
    <property type="molecule type" value="Genomic_DNA"/>
</dbReference>